<feature type="non-terminal residue" evidence="1">
    <location>
        <position position="1"/>
    </location>
</feature>
<dbReference type="InterPro" id="IPR037165">
    <property type="entry name" value="AldOxase/xan_DH_Mopterin-bd_sf"/>
</dbReference>
<gene>
    <name evidence="1" type="ORF">MNBD_IGNAVI01-1032</name>
</gene>
<evidence type="ECO:0000313" key="1">
    <source>
        <dbReference type="EMBL" id="VAX14923.1"/>
    </source>
</evidence>
<accession>A0A3B1BRU3</accession>
<name>A0A3B1BRU3_9ZZZZ</name>
<dbReference type="GO" id="GO:0016491">
    <property type="term" value="F:oxidoreductase activity"/>
    <property type="evidence" value="ECO:0007669"/>
    <property type="project" value="InterPro"/>
</dbReference>
<reference evidence="1" key="1">
    <citation type="submission" date="2018-06" db="EMBL/GenBank/DDBJ databases">
        <authorList>
            <person name="Zhirakovskaya E."/>
        </authorList>
    </citation>
    <scope>NUCLEOTIDE SEQUENCE</scope>
</reference>
<protein>
    <recommendedName>
        <fullName evidence="2">Selenium-dependent xanthine dehydrogenase</fullName>
    </recommendedName>
</protein>
<dbReference type="Gene3D" id="3.30.365.10">
    <property type="entry name" value="Aldehyde oxidase/xanthine dehydrogenase, molybdopterin binding domain"/>
    <property type="match status" value="1"/>
</dbReference>
<dbReference type="AlphaFoldDB" id="A0A3B1BRU3"/>
<proteinExistence type="predicted"/>
<evidence type="ECO:0008006" key="2">
    <source>
        <dbReference type="Google" id="ProtNLM"/>
    </source>
</evidence>
<dbReference type="SUPFAM" id="SSF56003">
    <property type="entry name" value="Molybdenum cofactor-binding domain"/>
    <property type="match status" value="1"/>
</dbReference>
<sequence>EMEGGRPKSTMLRKMGILRAKEMPEVEVIGVEVPDPIGPHGAKGVGEIGLVPTAGAVANAFAQFDGVRYNKLPIKKRIQK</sequence>
<dbReference type="EMBL" id="UOGD01000002">
    <property type="protein sequence ID" value="VAX14923.1"/>
    <property type="molecule type" value="Genomic_DNA"/>
</dbReference>
<organism evidence="1">
    <name type="scientific">hydrothermal vent metagenome</name>
    <dbReference type="NCBI Taxonomy" id="652676"/>
    <lineage>
        <taxon>unclassified sequences</taxon>
        <taxon>metagenomes</taxon>
        <taxon>ecological metagenomes</taxon>
    </lineage>
</organism>